<feature type="transmembrane region" description="Helical" evidence="1">
    <location>
        <begin position="12"/>
        <end position="31"/>
    </location>
</feature>
<dbReference type="EMBL" id="GIIL01006397">
    <property type="protein sequence ID" value="NOV50123.1"/>
    <property type="molecule type" value="Transcribed_RNA"/>
</dbReference>
<proteinExistence type="predicted"/>
<name>A0A6M2DVG4_XENCH</name>
<reference evidence="2" key="1">
    <citation type="submission" date="2020-03" db="EMBL/GenBank/DDBJ databases">
        <title>Transcriptomic Profiling of the Digestive Tract of the Rat Flea, Xenopsylla cheopis, Following Blood Feeding and Infection with Yersinia pestis.</title>
        <authorList>
            <person name="Bland D.M."/>
            <person name="Martens C.A."/>
            <person name="Virtaneva K."/>
            <person name="Kanakabandi K."/>
            <person name="Long D."/>
            <person name="Rosenke R."/>
            <person name="Saturday G.A."/>
            <person name="Hoyt F.H."/>
            <person name="Bruno D.P."/>
            <person name="Ribeiro J.M.C."/>
            <person name="Hinnebusch J."/>
        </authorList>
    </citation>
    <scope>NUCLEOTIDE SEQUENCE</scope>
</reference>
<protein>
    <submittedName>
        <fullName evidence="2">Putative product</fullName>
    </submittedName>
</protein>
<keyword evidence="1" id="KW-0472">Membrane</keyword>
<evidence type="ECO:0000313" key="2">
    <source>
        <dbReference type="EMBL" id="NOV50123.1"/>
    </source>
</evidence>
<keyword evidence="1" id="KW-0812">Transmembrane</keyword>
<keyword evidence="1" id="KW-1133">Transmembrane helix</keyword>
<sequence>MSSVLFHLYNFVFLFLHHAMVAISLCLLPQFSSWLPLPVVDLLHFTSTLACTLALLKCLSVHLSVYYYH</sequence>
<accession>A0A6M2DVG4</accession>
<organism evidence="2">
    <name type="scientific">Xenopsylla cheopis</name>
    <name type="common">Oriental rat flea</name>
    <name type="synonym">Pulex cheopis</name>
    <dbReference type="NCBI Taxonomy" id="163159"/>
    <lineage>
        <taxon>Eukaryota</taxon>
        <taxon>Metazoa</taxon>
        <taxon>Ecdysozoa</taxon>
        <taxon>Arthropoda</taxon>
        <taxon>Hexapoda</taxon>
        <taxon>Insecta</taxon>
        <taxon>Pterygota</taxon>
        <taxon>Neoptera</taxon>
        <taxon>Endopterygota</taxon>
        <taxon>Siphonaptera</taxon>
        <taxon>Pulicidae</taxon>
        <taxon>Xenopsyllinae</taxon>
        <taxon>Xenopsylla</taxon>
    </lineage>
</organism>
<feature type="transmembrane region" description="Helical" evidence="1">
    <location>
        <begin position="43"/>
        <end position="68"/>
    </location>
</feature>
<evidence type="ECO:0000256" key="1">
    <source>
        <dbReference type="SAM" id="Phobius"/>
    </source>
</evidence>
<dbReference type="AlphaFoldDB" id="A0A6M2DVG4"/>